<dbReference type="CDD" id="cd02440">
    <property type="entry name" value="AdoMet_MTases"/>
    <property type="match status" value="1"/>
</dbReference>
<dbReference type="SUPFAM" id="SSF53335">
    <property type="entry name" value="S-adenosyl-L-methionine-dependent methyltransferases"/>
    <property type="match status" value="1"/>
</dbReference>
<keyword evidence="2" id="KW-0489">Methyltransferase</keyword>
<keyword evidence="2" id="KW-0808">Transferase</keyword>
<protein>
    <submittedName>
        <fullName evidence="2">S-adenosyl methyltransferase</fullName>
    </submittedName>
</protein>
<dbReference type="AlphaFoldDB" id="A0A543D0Q8"/>
<dbReference type="OrthoDB" id="5175904at2"/>
<dbReference type="GO" id="GO:0032259">
    <property type="term" value="P:methylation"/>
    <property type="evidence" value="ECO:0007669"/>
    <property type="project" value="UniProtKB-KW"/>
</dbReference>
<gene>
    <name evidence="2" type="ORF">FB558_7540</name>
</gene>
<dbReference type="RefSeq" id="WP_142062444.1">
    <property type="nucleotide sequence ID" value="NZ_VFPA01000006.1"/>
</dbReference>
<evidence type="ECO:0000313" key="2">
    <source>
        <dbReference type="EMBL" id="TQM02897.1"/>
    </source>
</evidence>
<accession>A0A543D0Q8</accession>
<dbReference type="EMBL" id="VFPA01000006">
    <property type="protein sequence ID" value="TQM02897.1"/>
    <property type="molecule type" value="Genomic_DNA"/>
</dbReference>
<sequence>MTESADRAPGDLDAERPSAARVYDFYLGGSHNFQADREMAKRAIEMWPELPQIMQANRAFLRRAVTFLLDRGIRQFLDIGSGIPTVGNVHEVAQAGAPEARVVYVDIDPVAVAHSRAILAGNDRTEVIQADLRDVDAVLGDPRTARLLDLSEPVGLLMVALLHFVPREAEPEAIVRRYRDRLAPGSHLVVSHATHEGQPDQAGPHTALYQRTGTPMTMRSRTEVAALFAGFELVDPGVVFLPQWRPDPGTDPDDRPERFTGFAAVGRRE</sequence>
<evidence type="ECO:0000313" key="3">
    <source>
        <dbReference type="Proteomes" id="UP000315677"/>
    </source>
</evidence>
<evidence type="ECO:0000256" key="1">
    <source>
        <dbReference type="SAM" id="MobiDB-lite"/>
    </source>
</evidence>
<dbReference type="InterPro" id="IPR029063">
    <property type="entry name" value="SAM-dependent_MTases_sf"/>
</dbReference>
<organism evidence="2 3">
    <name type="scientific">Pseudonocardia kunmingensis</name>
    <dbReference type="NCBI Taxonomy" id="630975"/>
    <lineage>
        <taxon>Bacteria</taxon>
        <taxon>Bacillati</taxon>
        <taxon>Actinomycetota</taxon>
        <taxon>Actinomycetes</taxon>
        <taxon>Pseudonocardiales</taxon>
        <taxon>Pseudonocardiaceae</taxon>
        <taxon>Pseudonocardia</taxon>
    </lineage>
</organism>
<dbReference type="GO" id="GO:0008168">
    <property type="term" value="F:methyltransferase activity"/>
    <property type="evidence" value="ECO:0007669"/>
    <property type="project" value="UniProtKB-KW"/>
</dbReference>
<dbReference type="PIRSF" id="PIRSF017393">
    <property type="entry name" value="MTase_SAV2177"/>
    <property type="match status" value="1"/>
</dbReference>
<name>A0A543D0Q8_9PSEU</name>
<proteinExistence type="predicted"/>
<reference evidence="2 3" key="1">
    <citation type="submission" date="2019-06" db="EMBL/GenBank/DDBJ databases">
        <title>Sequencing the genomes of 1000 actinobacteria strains.</title>
        <authorList>
            <person name="Klenk H.-P."/>
        </authorList>
    </citation>
    <scope>NUCLEOTIDE SEQUENCE [LARGE SCALE GENOMIC DNA]</scope>
    <source>
        <strain evidence="2 3">DSM 45301</strain>
    </source>
</reference>
<feature type="region of interest" description="Disordered" evidence="1">
    <location>
        <begin position="246"/>
        <end position="269"/>
    </location>
</feature>
<comment type="caution">
    <text evidence="2">The sequence shown here is derived from an EMBL/GenBank/DDBJ whole genome shotgun (WGS) entry which is preliminary data.</text>
</comment>
<dbReference type="Gene3D" id="3.40.50.150">
    <property type="entry name" value="Vaccinia Virus protein VP39"/>
    <property type="match status" value="1"/>
</dbReference>
<dbReference type="Pfam" id="PF04672">
    <property type="entry name" value="Methyltransf_19"/>
    <property type="match status" value="1"/>
</dbReference>
<keyword evidence="3" id="KW-1185">Reference proteome</keyword>
<dbReference type="Proteomes" id="UP000315677">
    <property type="component" value="Unassembled WGS sequence"/>
</dbReference>
<dbReference type="InterPro" id="IPR006764">
    <property type="entry name" value="SAM_dep_MeTrfase_SAV2177_type"/>
</dbReference>